<gene>
    <name evidence="8 12" type="primary">gyrA</name>
    <name evidence="12" type="ORF">ESB00_03710</name>
</gene>
<dbReference type="OrthoDB" id="9806486at2"/>
<dbReference type="InterPro" id="IPR013758">
    <property type="entry name" value="Topo_IIA_A/C_ab"/>
</dbReference>
<dbReference type="InterPro" id="IPR035516">
    <property type="entry name" value="Gyrase/topoIV_suA_C"/>
</dbReference>
<comment type="subunit">
    <text evidence="8">Heterotetramer, composed of two GyrA and two GyrB chains. In the heterotetramer, GyrA contains the active site tyrosine that forms a transient covalent intermediate with DNA, while GyrB binds cofactors and catalyzes ATP hydrolysis.</text>
</comment>
<dbReference type="InterPro" id="IPR005743">
    <property type="entry name" value="GyrA"/>
</dbReference>
<keyword evidence="7 8" id="KW-0413">Isomerase</keyword>
<dbReference type="HAMAP" id="MF_01897">
    <property type="entry name" value="GyrA"/>
    <property type="match status" value="1"/>
</dbReference>
<keyword evidence="4 8" id="KW-0067">ATP-binding</keyword>
<dbReference type="EC" id="5.6.2.2" evidence="8"/>
<evidence type="ECO:0000256" key="10">
    <source>
        <dbReference type="SAM" id="MobiDB-lite"/>
    </source>
</evidence>
<feature type="short sequence motif" description="GyrA-box" evidence="8">
    <location>
        <begin position="524"/>
        <end position="530"/>
    </location>
</feature>
<comment type="caution">
    <text evidence="12">The sequence shown here is derived from an EMBL/GenBank/DDBJ whole genome shotgun (WGS) entry which is preliminary data.</text>
</comment>
<keyword evidence="3 8" id="KW-0547">Nucleotide-binding</keyword>
<evidence type="ECO:0000256" key="6">
    <source>
        <dbReference type="ARBA" id="ARBA00023125"/>
    </source>
</evidence>
<dbReference type="Pfam" id="PF03989">
    <property type="entry name" value="DNA_gyraseA_C"/>
    <property type="match status" value="6"/>
</dbReference>
<reference evidence="12 13" key="1">
    <citation type="submission" date="2019-01" db="EMBL/GenBank/DDBJ databases">
        <title>Lacunisphaera sp. strain TWA-58.</title>
        <authorList>
            <person name="Chen W.-M."/>
        </authorList>
    </citation>
    <scope>NUCLEOTIDE SEQUENCE [LARGE SCALE GENOMIC DNA]</scope>
    <source>
        <strain evidence="12 13">TWA-58</strain>
    </source>
</reference>
<dbReference type="NCBIfam" id="TIGR01063">
    <property type="entry name" value="gyrA"/>
    <property type="match status" value="1"/>
</dbReference>
<dbReference type="PROSITE" id="PS52040">
    <property type="entry name" value="TOPO_IIA"/>
    <property type="match status" value="1"/>
</dbReference>
<dbReference type="GO" id="GO:0005694">
    <property type="term" value="C:chromosome"/>
    <property type="evidence" value="ECO:0007669"/>
    <property type="project" value="InterPro"/>
</dbReference>
<evidence type="ECO:0000256" key="7">
    <source>
        <dbReference type="ARBA" id="ARBA00023235"/>
    </source>
</evidence>
<keyword evidence="5 8" id="KW-0799">Topoisomerase</keyword>
<dbReference type="NCBIfam" id="NF004044">
    <property type="entry name" value="PRK05561.1"/>
    <property type="match status" value="1"/>
</dbReference>
<dbReference type="GO" id="GO:0005524">
    <property type="term" value="F:ATP binding"/>
    <property type="evidence" value="ECO:0007669"/>
    <property type="project" value="UniProtKB-UniRule"/>
</dbReference>
<name>A0A4Q1C7W0_9BACT</name>
<dbReference type="GO" id="GO:0009330">
    <property type="term" value="C:DNA topoisomerase type II (double strand cut, ATP-hydrolyzing) complex"/>
    <property type="evidence" value="ECO:0007669"/>
    <property type="project" value="TreeGrafter"/>
</dbReference>
<evidence type="ECO:0000256" key="9">
    <source>
        <dbReference type="PROSITE-ProRule" id="PRU01384"/>
    </source>
</evidence>
<proteinExistence type="inferred from homology"/>
<dbReference type="Pfam" id="PF00521">
    <property type="entry name" value="DNA_topoisoIV"/>
    <property type="match status" value="1"/>
</dbReference>
<dbReference type="Gene3D" id="2.120.10.90">
    <property type="entry name" value="DNA gyrase/topoisomerase IV, subunit A, C-terminal"/>
    <property type="match status" value="1"/>
</dbReference>
<dbReference type="InterPro" id="IPR006691">
    <property type="entry name" value="GyrA/parC_rep"/>
</dbReference>
<dbReference type="NCBIfam" id="NF004043">
    <property type="entry name" value="PRK05560.1"/>
    <property type="match status" value="1"/>
</dbReference>
<dbReference type="Gene3D" id="3.30.1360.40">
    <property type="match status" value="1"/>
</dbReference>
<keyword evidence="6 8" id="KW-0238">DNA-binding</keyword>
<dbReference type="InterPro" id="IPR013757">
    <property type="entry name" value="Topo_IIA_A_a_sf"/>
</dbReference>
<dbReference type="GO" id="GO:0003677">
    <property type="term" value="F:DNA binding"/>
    <property type="evidence" value="ECO:0007669"/>
    <property type="project" value="UniProtKB-UniRule"/>
</dbReference>
<feature type="active site" description="O-(5'-phospho-DNA)-tyrosine intermediate" evidence="8 9">
    <location>
        <position position="122"/>
    </location>
</feature>
<dbReference type="InterPro" id="IPR050220">
    <property type="entry name" value="Type_II_DNA_Topoisomerases"/>
</dbReference>
<organism evidence="12 13">
    <name type="scientific">Oleiharenicola lentus</name>
    <dbReference type="NCBI Taxonomy" id="2508720"/>
    <lineage>
        <taxon>Bacteria</taxon>
        <taxon>Pseudomonadati</taxon>
        <taxon>Verrucomicrobiota</taxon>
        <taxon>Opitutia</taxon>
        <taxon>Opitutales</taxon>
        <taxon>Opitutaceae</taxon>
        <taxon>Oleiharenicola</taxon>
    </lineage>
</organism>
<accession>A0A4Q1C7W0</accession>
<dbReference type="CDD" id="cd00187">
    <property type="entry name" value="TOP4c"/>
    <property type="match status" value="1"/>
</dbReference>
<evidence type="ECO:0000256" key="4">
    <source>
        <dbReference type="ARBA" id="ARBA00022840"/>
    </source>
</evidence>
<comment type="catalytic activity">
    <reaction evidence="1 8 9">
        <text>ATP-dependent breakage, passage and rejoining of double-stranded DNA.</text>
        <dbReference type="EC" id="5.6.2.2"/>
    </reaction>
</comment>
<dbReference type="Proteomes" id="UP000290218">
    <property type="component" value="Unassembled WGS sequence"/>
</dbReference>
<evidence type="ECO:0000256" key="8">
    <source>
        <dbReference type="HAMAP-Rule" id="MF_01897"/>
    </source>
</evidence>
<dbReference type="EMBL" id="SDHX01000001">
    <property type="protein sequence ID" value="RXK55017.1"/>
    <property type="molecule type" value="Genomic_DNA"/>
</dbReference>
<sequence>MYTANEKLSTANITDIMQTAYIDYSMSVIISRALPDARDGLKPVQRRILYAMLREGLLHNRAFDKCAGVVGEVLKNYHPHGDSSVYDTLVRLAQSWVMRYPLIDPQGNFGSVDGDPPAAYRYTEARLRDVAEELLKDIEEETVDFAPNYKESTTEPTVLPSALPNLLMNGSTGIAVGMTTNIPPHNLGEIIAAACAIIDRPTISVDELVTYIPGPDFPTGGYINGRAGIKSYLTTGRGIVRTRGKAHTEELKGGGEQIVITEIPYNVNRATLVLRIAELVREKEIDGIRDLRDESDENTRIVIELKRGEQSQIVINQLYQKTALESSFGVILLALDKKRPKQMNIKELLECYIDHRRDVVTRRTQFRLARAKERAHILEGYIIALDNLDDFVKIIRASKDKEEAKQRLMAKYPLSEIQTNAILELRLYQLTGLERGKIEAEYLELMKLIEELQGILDSEAKLLALIKQELLELKEKYASPRRTEIIDDAGDLRMEDVIPNEGAVITVSHLGFIKRTPVAEYRSQKRGGKGVIGAETYEDDFVENLFTASTHDYVLFFTSTGQCHAKKVYDIPEGTRTAKGKSVASFLRLTNGEKLAALLCVKEFTPEHFVVMATKSGAIKKTALAEYEGATREGGIRGMKLAEGDDIVGAILTNGSNEIILVSHQGQAVRFFEGATETDEPAEGAESASAAPAEGEEVEGPKLGLRPQGRFTGGVTGMRFKKTGDYLQALEVCDHEARLLVAREDGVGKRTPFGDYRKTRRGGTGVIAIDLPDDGSVAVAGALSVRDTDEVMLLTAKGQSIRTRVKEIRETGRGAKGVRLVNLEEGDKLLAIAKVVESDEQEAANSNPPMEVPPA</sequence>
<comment type="miscellaneous">
    <text evidence="8">Few gyrases are as efficient as E.coli at forming negative supercoils. Not all organisms have 2 type II topoisomerases; in organisms with a single type II topoisomerase this enzyme also has to decatenate newly replicated chromosomes.</text>
</comment>
<feature type="compositionally biased region" description="Low complexity" evidence="10">
    <location>
        <begin position="684"/>
        <end position="693"/>
    </location>
</feature>
<dbReference type="SUPFAM" id="SSF56719">
    <property type="entry name" value="Type II DNA topoisomerase"/>
    <property type="match status" value="1"/>
</dbReference>
<feature type="region of interest" description="Disordered" evidence="10">
    <location>
        <begin position="676"/>
        <end position="708"/>
    </location>
</feature>
<dbReference type="Gene3D" id="1.10.268.10">
    <property type="entry name" value="Topoisomerase, domain 3"/>
    <property type="match status" value="1"/>
</dbReference>
<dbReference type="RefSeq" id="WP_129046385.1">
    <property type="nucleotide sequence ID" value="NZ_SDHX01000001.1"/>
</dbReference>
<dbReference type="FunFam" id="1.10.268.10:FF:000001">
    <property type="entry name" value="DNA gyrase subunit A"/>
    <property type="match status" value="1"/>
</dbReference>
<dbReference type="SMART" id="SM00434">
    <property type="entry name" value="TOP4c"/>
    <property type="match status" value="1"/>
</dbReference>
<comment type="similarity">
    <text evidence="2 8">Belongs to the type II topoisomerase GyrA/ParC subunit family.</text>
</comment>
<dbReference type="Gene3D" id="3.90.199.10">
    <property type="entry name" value="Topoisomerase II, domain 5"/>
    <property type="match status" value="1"/>
</dbReference>
<evidence type="ECO:0000259" key="11">
    <source>
        <dbReference type="PROSITE" id="PS52040"/>
    </source>
</evidence>
<comment type="subcellular location">
    <subcellularLocation>
        <location evidence="8">Cytoplasm</location>
    </subcellularLocation>
</comment>
<keyword evidence="13" id="KW-1185">Reference proteome</keyword>
<dbReference type="PANTHER" id="PTHR43493:SF5">
    <property type="entry name" value="DNA GYRASE SUBUNIT A, CHLOROPLASTIC_MITOCHONDRIAL"/>
    <property type="match status" value="1"/>
</dbReference>
<evidence type="ECO:0000313" key="12">
    <source>
        <dbReference type="EMBL" id="RXK55017.1"/>
    </source>
</evidence>
<dbReference type="AlphaFoldDB" id="A0A4Q1C7W0"/>
<dbReference type="GO" id="GO:0006265">
    <property type="term" value="P:DNA topological change"/>
    <property type="evidence" value="ECO:0007669"/>
    <property type="project" value="UniProtKB-UniRule"/>
</dbReference>
<comment type="function">
    <text evidence="8">A type II topoisomerase that negatively supercoils closed circular double-stranded (ds) DNA in an ATP-dependent manner to modulate DNA topology and maintain chromosomes in an underwound state. Negative supercoiling favors strand separation, and DNA replication, transcription, recombination and repair, all of which involve strand separation. Also able to catalyze the interconversion of other topological isomers of dsDNA rings, including catenanes and knotted rings. Type II topoisomerases break and join 2 DNA strands simultaneously in an ATP-dependent manner.</text>
</comment>
<dbReference type="GO" id="GO:0006261">
    <property type="term" value="P:DNA-templated DNA replication"/>
    <property type="evidence" value="ECO:0007669"/>
    <property type="project" value="UniProtKB-UniRule"/>
</dbReference>
<evidence type="ECO:0000256" key="5">
    <source>
        <dbReference type="ARBA" id="ARBA00023029"/>
    </source>
</evidence>
<evidence type="ECO:0000256" key="3">
    <source>
        <dbReference type="ARBA" id="ARBA00022741"/>
    </source>
</evidence>
<evidence type="ECO:0000313" key="13">
    <source>
        <dbReference type="Proteomes" id="UP000290218"/>
    </source>
</evidence>
<dbReference type="InterPro" id="IPR002205">
    <property type="entry name" value="Topo_IIA_dom_A"/>
</dbReference>
<evidence type="ECO:0000256" key="1">
    <source>
        <dbReference type="ARBA" id="ARBA00000185"/>
    </source>
</evidence>
<dbReference type="SUPFAM" id="SSF101904">
    <property type="entry name" value="GyrA/ParC C-terminal domain-like"/>
    <property type="match status" value="1"/>
</dbReference>
<dbReference type="GO" id="GO:0005737">
    <property type="term" value="C:cytoplasm"/>
    <property type="evidence" value="ECO:0007669"/>
    <property type="project" value="UniProtKB-SubCell"/>
</dbReference>
<dbReference type="GO" id="GO:0034335">
    <property type="term" value="F:DNA negative supercoiling activity"/>
    <property type="evidence" value="ECO:0007669"/>
    <property type="project" value="UniProtKB-ARBA"/>
</dbReference>
<protein>
    <recommendedName>
        <fullName evidence="8">DNA gyrase subunit A</fullName>
        <ecNumber evidence="8">5.6.2.2</ecNumber>
    </recommendedName>
</protein>
<dbReference type="FunFam" id="3.30.1360.40:FF:000002">
    <property type="entry name" value="DNA gyrase subunit A"/>
    <property type="match status" value="1"/>
</dbReference>
<dbReference type="InterPro" id="IPR013760">
    <property type="entry name" value="Topo_IIA-like_dom_sf"/>
</dbReference>
<feature type="domain" description="Topo IIA-type catalytic" evidence="11">
    <location>
        <begin position="34"/>
        <end position="497"/>
    </location>
</feature>
<evidence type="ECO:0000256" key="2">
    <source>
        <dbReference type="ARBA" id="ARBA00008263"/>
    </source>
</evidence>
<keyword evidence="8" id="KW-0963">Cytoplasm</keyword>
<dbReference type="PANTHER" id="PTHR43493">
    <property type="entry name" value="DNA GYRASE/TOPOISOMERASE SUBUNIT A"/>
    <property type="match status" value="1"/>
</dbReference>